<keyword evidence="4" id="KW-0788">Thiol protease</keyword>
<dbReference type="InterPro" id="IPR003653">
    <property type="entry name" value="Peptidase_C48_C"/>
</dbReference>
<reference evidence="8" key="1">
    <citation type="submission" date="2025-08" db="UniProtKB">
        <authorList>
            <consortium name="RefSeq"/>
        </authorList>
    </citation>
    <scope>IDENTIFICATION</scope>
    <source>
        <tissue evidence="8">Gonad</tissue>
    </source>
</reference>
<sequence length="859" mass="95731">MEEELPSSSSVDHAEGAQDVPKRKRRKRESYIWEYKQQKLQRIHERVDKLTSGPAPPSCVFFYMDYGSKQIKSTGPSHMKEFLQDRTILEKFERLSANRPTKLRPSGPTAMETIPEQEEEKANDVSLQQIDPHQISVANLRRIISSIAKGNRNFWTHENRPGWWPDELPFASPSAPCIMGGKERKLRLPELIKLLSAYQMYLRAKSSALPASDSHGQSSALPASDSHGQSSALPASDSHGQSSALPASDSHGQSSALPASDSHGQSSALPASDSRGQSSALPASDSRGQSSALPASDSHGQSSATINQEPKAALQRLAKIKDWDTFQKCCRDIDEHIQLPQLQYATFESASQKKTGYTNIPVNHVALETTGDGDCLFNAVSIALTGSEEHAATFRLGAAAYGGMHADHLIEQYIADGISNVGSAQMLLHSVCTEDTANACSAVSPREIVEYAIKEEAKATSKMGSYSGLMQTSFLSGFCKHIITLHCQDASITWYDNRPMSPCGCVDFDVIGEVKVMLVRRTELSQLNHFVALIRSSGRVSRREERPPIPRLPGIEAESACVATLGMGCAVKRYWEKQMMVQCDRCKSWSHNRCIPVPEREEWEALPFCCCAEDKRKAFHNTPNITLLNNLATYKGSPWRVLVKLADVVSLKPTYWLTSSLVDFYGRHLAYAKAQNEEAFGEDTTINFKILPSTFILQLERDIARQKSPSAVHKSYVKDMQGIQFIIIPICRENHWWLLCITEPNDHKRTCLLVLDSLAPGPAHHREIDAIKRYLSAVTKENCTSVAVLNVKVPPQENGNDCGPHILYNMEWIVENQPSCMENLVIPRPEENIGIFMRRKIRKTLFMYFKFNEAIPMSA</sequence>
<evidence type="ECO:0000313" key="7">
    <source>
        <dbReference type="Proteomes" id="UP000515135"/>
    </source>
</evidence>
<dbReference type="GeneID" id="109474160"/>
<dbReference type="SUPFAM" id="SSF54001">
    <property type="entry name" value="Cysteine proteinases"/>
    <property type="match status" value="1"/>
</dbReference>
<feature type="compositionally biased region" description="Polar residues" evidence="5">
    <location>
        <begin position="1"/>
        <end position="11"/>
    </location>
</feature>
<evidence type="ECO:0000256" key="4">
    <source>
        <dbReference type="ARBA" id="ARBA00022807"/>
    </source>
</evidence>
<feature type="region of interest" description="Disordered" evidence="5">
    <location>
        <begin position="1"/>
        <end position="28"/>
    </location>
</feature>
<feature type="compositionally biased region" description="Polar residues" evidence="5">
    <location>
        <begin position="214"/>
        <end position="307"/>
    </location>
</feature>
<gene>
    <name evidence="8" type="primary">LOC109474160</name>
</gene>
<evidence type="ECO:0000313" key="8">
    <source>
        <dbReference type="RefSeq" id="XP_019629960.1"/>
    </source>
</evidence>
<dbReference type="OrthoDB" id="6160306at2759"/>
<dbReference type="KEGG" id="bbel:109474160"/>
<dbReference type="RefSeq" id="XP_019629960.1">
    <property type="nucleotide sequence ID" value="XM_019774401.1"/>
</dbReference>
<proteinExistence type="inferred from homology"/>
<name>A0A6P4YKG2_BRABE</name>
<comment type="similarity">
    <text evidence="1">Belongs to the peptidase C48 family.</text>
</comment>
<feature type="domain" description="Ubiquitin-like protease family profile" evidence="6">
    <location>
        <begin position="641"/>
        <end position="813"/>
    </location>
</feature>
<evidence type="ECO:0000256" key="5">
    <source>
        <dbReference type="SAM" id="MobiDB-lite"/>
    </source>
</evidence>
<evidence type="ECO:0000256" key="1">
    <source>
        <dbReference type="ARBA" id="ARBA00005234"/>
    </source>
</evidence>
<dbReference type="InterPro" id="IPR013083">
    <property type="entry name" value="Znf_RING/FYVE/PHD"/>
</dbReference>
<dbReference type="GO" id="GO:0008234">
    <property type="term" value="F:cysteine-type peptidase activity"/>
    <property type="evidence" value="ECO:0007669"/>
    <property type="project" value="UniProtKB-KW"/>
</dbReference>
<dbReference type="AlphaFoldDB" id="A0A6P4YKG2"/>
<dbReference type="GO" id="GO:0006508">
    <property type="term" value="P:proteolysis"/>
    <property type="evidence" value="ECO:0007669"/>
    <property type="project" value="UniProtKB-KW"/>
</dbReference>
<evidence type="ECO:0000256" key="2">
    <source>
        <dbReference type="ARBA" id="ARBA00022670"/>
    </source>
</evidence>
<dbReference type="Proteomes" id="UP000515135">
    <property type="component" value="Unplaced"/>
</dbReference>
<protein>
    <submittedName>
        <fullName evidence="8">Uncharacterized protein LOC109474160 isoform X1</fullName>
    </submittedName>
</protein>
<dbReference type="PROSITE" id="PS50600">
    <property type="entry name" value="ULP_PROTEASE"/>
    <property type="match status" value="1"/>
</dbReference>
<keyword evidence="2" id="KW-0645">Protease</keyword>
<dbReference type="Gene3D" id="3.40.395.10">
    <property type="entry name" value="Adenoviral Proteinase, Chain A"/>
    <property type="match status" value="1"/>
</dbReference>
<feature type="region of interest" description="Disordered" evidence="5">
    <location>
        <begin position="209"/>
        <end position="307"/>
    </location>
</feature>
<dbReference type="Gene3D" id="3.90.70.80">
    <property type="match status" value="1"/>
</dbReference>
<dbReference type="Gene3D" id="3.30.40.10">
    <property type="entry name" value="Zinc/RING finger domain, C3HC4 (zinc finger)"/>
    <property type="match status" value="1"/>
</dbReference>
<keyword evidence="3" id="KW-0378">Hydrolase</keyword>
<evidence type="ECO:0000256" key="3">
    <source>
        <dbReference type="ARBA" id="ARBA00022801"/>
    </source>
</evidence>
<dbReference type="GO" id="GO:0016926">
    <property type="term" value="P:protein desumoylation"/>
    <property type="evidence" value="ECO:0007669"/>
    <property type="project" value="UniProtKB-ARBA"/>
</dbReference>
<keyword evidence="7" id="KW-1185">Reference proteome</keyword>
<dbReference type="PANTHER" id="PTHR46915:SF6">
    <property type="entry name" value="CYSTEINE PROTEINASES SUPERFAMILY PROTEIN"/>
    <property type="match status" value="1"/>
</dbReference>
<dbReference type="PANTHER" id="PTHR46915">
    <property type="entry name" value="UBIQUITIN-LIKE PROTEASE 4-RELATED"/>
    <property type="match status" value="1"/>
</dbReference>
<organism evidence="7 8">
    <name type="scientific">Branchiostoma belcheri</name>
    <name type="common">Amphioxus</name>
    <dbReference type="NCBI Taxonomy" id="7741"/>
    <lineage>
        <taxon>Eukaryota</taxon>
        <taxon>Metazoa</taxon>
        <taxon>Chordata</taxon>
        <taxon>Cephalochordata</taxon>
        <taxon>Leptocardii</taxon>
        <taxon>Amphioxiformes</taxon>
        <taxon>Branchiostomatidae</taxon>
        <taxon>Branchiostoma</taxon>
    </lineage>
</organism>
<accession>A0A6P4YKG2</accession>
<dbReference type="InterPro" id="IPR038765">
    <property type="entry name" value="Papain-like_cys_pep_sf"/>
</dbReference>
<evidence type="ECO:0000259" key="6">
    <source>
        <dbReference type="PROSITE" id="PS50600"/>
    </source>
</evidence>
<dbReference type="Pfam" id="PF02902">
    <property type="entry name" value="Peptidase_C48"/>
    <property type="match status" value="1"/>
</dbReference>